<protein>
    <submittedName>
        <fullName evidence="3">Phosphoribosyltransferase</fullName>
    </submittedName>
</protein>
<dbReference type="EMBL" id="CP000473">
    <property type="protein sequence ID" value="ABJ84392.1"/>
    <property type="molecule type" value="Genomic_DNA"/>
</dbReference>
<dbReference type="InterPro" id="IPR029057">
    <property type="entry name" value="PRTase-like"/>
</dbReference>
<dbReference type="AlphaFoldDB" id="Q021J7"/>
<dbReference type="GO" id="GO:0016757">
    <property type="term" value="F:glycosyltransferase activity"/>
    <property type="evidence" value="ECO:0007669"/>
    <property type="project" value="UniProtKB-KW"/>
</dbReference>
<dbReference type="Gene3D" id="3.40.50.2020">
    <property type="match status" value="1"/>
</dbReference>
<name>Q021J7_SOLUE</name>
<dbReference type="KEGG" id="sus:Acid_3419"/>
<dbReference type="SUPFAM" id="SSF53271">
    <property type="entry name" value="PRTase-like"/>
    <property type="match status" value="1"/>
</dbReference>
<dbReference type="STRING" id="234267.Acid_3419"/>
<dbReference type="PANTHER" id="PTHR47505">
    <property type="entry name" value="DNA UTILIZATION PROTEIN YHGH"/>
    <property type="match status" value="1"/>
</dbReference>
<organism evidence="3">
    <name type="scientific">Solibacter usitatus (strain Ellin6076)</name>
    <dbReference type="NCBI Taxonomy" id="234267"/>
    <lineage>
        <taxon>Bacteria</taxon>
        <taxon>Pseudomonadati</taxon>
        <taxon>Acidobacteriota</taxon>
        <taxon>Terriglobia</taxon>
        <taxon>Bryobacterales</taxon>
        <taxon>Solibacteraceae</taxon>
        <taxon>Candidatus Solibacter</taxon>
    </lineage>
</organism>
<proteinExistence type="inferred from homology"/>
<evidence type="ECO:0000313" key="3">
    <source>
        <dbReference type="EMBL" id="ABJ84392.1"/>
    </source>
</evidence>
<evidence type="ECO:0000259" key="2">
    <source>
        <dbReference type="Pfam" id="PF00156"/>
    </source>
</evidence>
<dbReference type="InterPro" id="IPR051910">
    <property type="entry name" value="ComF/GntX_DNA_util-trans"/>
</dbReference>
<dbReference type="CDD" id="cd06223">
    <property type="entry name" value="PRTases_typeI"/>
    <property type="match status" value="1"/>
</dbReference>
<dbReference type="FunCoup" id="Q021J7">
    <property type="interactions" value="319"/>
</dbReference>
<gene>
    <name evidence="3" type="ordered locus">Acid_3419</name>
</gene>
<sequence length="224" mass="24870">MCPRCIQAPEPFEAEFYCVSCRTPFQNAFPLDDNGRCALCRSGLRGFDAAYAFGAYEGALRRLIHLFKYGKIRTLARPLGRLLARAMPLDEQFDCIVPVPLYWRRRIQRGFNQADLLARILARATGIPVVRALRRVQPTATQAGLSNSARRRNVASAFRSRGVAGRRILLIDDVMTTGSTATSCALALKRAGAKRVALLTVARVDRRMESWRLAASNSEVGGRI</sequence>
<dbReference type="InterPro" id="IPR000836">
    <property type="entry name" value="PRTase_dom"/>
</dbReference>
<keyword evidence="3" id="KW-0328">Glycosyltransferase</keyword>
<accession>Q021J7</accession>
<feature type="domain" description="Phosphoribosyltransferase" evidence="2">
    <location>
        <begin position="109"/>
        <end position="206"/>
    </location>
</feature>
<dbReference type="PANTHER" id="PTHR47505:SF1">
    <property type="entry name" value="DNA UTILIZATION PROTEIN YHGH"/>
    <property type="match status" value="1"/>
</dbReference>
<dbReference type="InParanoid" id="Q021J7"/>
<dbReference type="eggNOG" id="COG1040">
    <property type="taxonomic scope" value="Bacteria"/>
</dbReference>
<comment type="similarity">
    <text evidence="1">Belongs to the ComF/GntX family.</text>
</comment>
<keyword evidence="3" id="KW-0808">Transferase</keyword>
<evidence type="ECO:0000256" key="1">
    <source>
        <dbReference type="ARBA" id="ARBA00008007"/>
    </source>
</evidence>
<dbReference type="Pfam" id="PF00156">
    <property type="entry name" value="Pribosyltran"/>
    <property type="match status" value="1"/>
</dbReference>
<reference evidence="3" key="1">
    <citation type="submission" date="2006-10" db="EMBL/GenBank/DDBJ databases">
        <title>Complete sequence of Solibacter usitatus Ellin6076.</title>
        <authorList>
            <consortium name="US DOE Joint Genome Institute"/>
            <person name="Copeland A."/>
            <person name="Lucas S."/>
            <person name="Lapidus A."/>
            <person name="Barry K."/>
            <person name="Detter J.C."/>
            <person name="Glavina del Rio T."/>
            <person name="Hammon N."/>
            <person name="Israni S."/>
            <person name="Dalin E."/>
            <person name="Tice H."/>
            <person name="Pitluck S."/>
            <person name="Thompson L.S."/>
            <person name="Brettin T."/>
            <person name="Bruce D."/>
            <person name="Han C."/>
            <person name="Tapia R."/>
            <person name="Gilna P."/>
            <person name="Schmutz J."/>
            <person name="Larimer F."/>
            <person name="Land M."/>
            <person name="Hauser L."/>
            <person name="Kyrpides N."/>
            <person name="Mikhailova N."/>
            <person name="Janssen P.H."/>
            <person name="Kuske C.R."/>
            <person name="Richardson P."/>
        </authorList>
    </citation>
    <scope>NUCLEOTIDE SEQUENCE</scope>
    <source>
        <strain evidence="3">Ellin6076</strain>
    </source>
</reference>
<dbReference type="HOGENOM" id="CLU_054549_0_0_0"/>